<gene>
    <name evidence="3" type="ordered locus">BMS_0912</name>
</gene>
<dbReference type="STRING" id="862908.BMS_0912"/>
<comment type="subcellular location">
    <subcellularLocation>
        <location evidence="1">Cell membrane</location>
        <topology evidence="1">Multi-pass membrane protein</topology>
    </subcellularLocation>
</comment>
<dbReference type="HOGENOM" id="CLU_1044964_0_0_7"/>
<feature type="transmembrane region" description="Helical" evidence="2">
    <location>
        <begin position="135"/>
        <end position="156"/>
    </location>
</feature>
<keyword evidence="2" id="KW-0472">Membrane</keyword>
<feature type="transmembrane region" description="Helical" evidence="2">
    <location>
        <begin position="66"/>
        <end position="83"/>
    </location>
</feature>
<keyword evidence="4" id="KW-1185">Reference proteome</keyword>
<name>E1WXA1_HALMS</name>
<accession>E1WXA1</accession>
<evidence type="ECO:0000256" key="2">
    <source>
        <dbReference type="SAM" id="Phobius"/>
    </source>
</evidence>
<keyword evidence="2" id="KW-1133">Transmembrane helix</keyword>
<dbReference type="PATRIC" id="fig|862908.3.peg.869"/>
<evidence type="ECO:0000313" key="4">
    <source>
        <dbReference type="Proteomes" id="UP000008963"/>
    </source>
</evidence>
<dbReference type="GO" id="GO:0043190">
    <property type="term" value="C:ATP-binding cassette (ABC) transporter complex"/>
    <property type="evidence" value="ECO:0007669"/>
    <property type="project" value="InterPro"/>
</dbReference>
<evidence type="ECO:0000313" key="3">
    <source>
        <dbReference type="EMBL" id="CBW25802.1"/>
    </source>
</evidence>
<dbReference type="Proteomes" id="UP000008963">
    <property type="component" value="Chromosome"/>
</dbReference>
<organism evidence="3 4">
    <name type="scientific">Halobacteriovorax marinus (strain ATCC BAA-682 / DSM 15412 / SJ)</name>
    <name type="common">Bacteriovorax marinus</name>
    <dbReference type="NCBI Taxonomy" id="862908"/>
    <lineage>
        <taxon>Bacteria</taxon>
        <taxon>Pseudomonadati</taxon>
        <taxon>Bdellovibrionota</taxon>
        <taxon>Bacteriovoracia</taxon>
        <taxon>Bacteriovoracales</taxon>
        <taxon>Halobacteriovoraceae</taxon>
        <taxon>Halobacteriovorax</taxon>
    </lineage>
</organism>
<dbReference type="GO" id="GO:0055085">
    <property type="term" value="P:transmembrane transport"/>
    <property type="evidence" value="ECO:0007669"/>
    <property type="project" value="InterPro"/>
</dbReference>
<dbReference type="EMBL" id="FQ312005">
    <property type="protein sequence ID" value="CBW25802.1"/>
    <property type="molecule type" value="Genomic_DNA"/>
</dbReference>
<proteinExistence type="inferred from homology"/>
<comment type="similarity">
    <text evidence="1">Belongs to the ABC-3 integral membrane protein family.</text>
</comment>
<keyword evidence="1 2" id="KW-0812">Transmembrane</keyword>
<dbReference type="KEGG" id="bmx:BMS_0912"/>
<protein>
    <submittedName>
        <fullName evidence="3">ABC transport system, ATP-binding protein</fullName>
    </submittedName>
</protein>
<evidence type="ECO:0000256" key="1">
    <source>
        <dbReference type="RuleBase" id="RU003943"/>
    </source>
</evidence>
<dbReference type="InterPro" id="IPR001626">
    <property type="entry name" value="ABC_TroCD"/>
</dbReference>
<keyword evidence="3" id="KW-0547">Nucleotide-binding</keyword>
<dbReference type="eggNOG" id="COG1108">
    <property type="taxonomic scope" value="Bacteria"/>
</dbReference>
<feature type="transmembrane region" description="Helical" evidence="2">
    <location>
        <begin position="215"/>
        <end position="238"/>
    </location>
</feature>
<reference evidence="4" key="1">
    <citation type="journal article" date="2013" name="ISME J.">
        <title>A small predatory core genome in the divergent marine Bacteriovorax marinus SJ and the terrestrial Bdellovibrio bacteriovorus.</title>
        <authorList>
            <person name="Crossman L.C."/>
            <person name="Chen H."/>
            <person name="Cerdeno-Tarraga A.M."/>
            <person name="Brooks K."/>
            <person name="Quail M.A."/>
            <person name="Pineiro S.A."/>
            <person name="Hobley L."/>
            <person name="Sockett R.E."/>
            <person name="Bentley S.D."/>
            <person name="Parkhill J."/>
            <person name="Williams H.N."/>
            <person name="Stine O.C."/>
        </authorList>
    </citation>
    <scope>NUCLEOTIDE SEQUENCE [LARGE SCALE GENOMIC DNA]</scope>
    <source>
        <strain evidence="4">ATCC BAA-682 / DSM 15412 / SJ</strain>
    </source>
</reference>
<feature type="transmembrane region" description="Helical" evidence="2">
    <location>
        <begin position="95"/>
        <end position="115"/>
    </location>
</feature>
<dbReference type="GO" id="GO:0005524">
    <property type="term" value="F:ATP binding"/>
    <property type="evidence" value="ECO:0007669"/>
    <property type="project" value="UniProtKB-KW"/>
</dbReference>
<feature type="transmembrane region" description="Helical" evidence="2">
    <location>
        <begin position="6"/>
        <end position="26"/>
    </location>
</feature>
<keyword evidence="3" id="KW-0067">ATP-binding</keyword>
<dbReference type="RefSeq" id="WP_014243587.1">
    <property type="nucleotide sequence ID" value="NC_016620.1"/>
</dbReference>
<feature type="transmembrane region" description="Helical" evidence="2">
    <location>
        <begin position="177"/>
        <end position="209"/>
    </location>
</feature>
<dbReference type="OrthoDB" id="5296496at2"/>
<feature type="transmembrane region" description="Helical" evidence="2">
    <location>
        <begin position="38"/>
        <end position="60"/>
    </location>
</feature>
<dbReference type="Pfam" id="PF00950">
    <property type="entry name" value="ABC-3"/>
    <property type="match status" value="1"/>
</dbReference>
<dbReference type="AlphaFoldDB" id="E1WXA1"/>
<keyword evidence="1" id="KW-0813">Transport</keyword>
<sequence>MIEMLLFYKLSFITSILSSASFSIIGKHFIWRNKFLELFTLCQFAIIGNLVGHLLIPFIHLEVTPLITSIAFFVLGKTLFDILRINSKDRSTRMITIYLVLNSIQFLMISLFPNLETHLNNGLFGSMVTAFDYENMWMISIYGLLLILLFFYNKVISKNSLEISFFQRNKKKTKDEYFLLIPVIIGVFGLGLIYTLSFLSLGAIILANGFSNQRINTLCTAIISIFASVGGLFLSIYFENLSTTPTQVVLLALLCGLVKLSRTKLL</sequence>